<name>A0A2D4IUS3_MICLE</name>
<reference evidence="2" key="2">
    <citation type="submission" date="2017-11" db="EMBL/GenBank/DDBJ databases">
        <title>Coralsnake Venomics: Analyses of Venom Gland Transcriptomes and Proteomes of Six Brazilian Taxa.</title>
        <authorList>
            <person name="Aird S.D."/>
            <person name="Jorge da Silva N."/>
            <person name="Qiu L."/>
            <person name="Villar-Briones A."/>
            <person name="Aparecida-Saddi V."/>
            <person name="Campos-Telles M.P."/>
            <person name="Grau M."/>
            <person name="Mikheyev A.S."/>
        </authorList>
    </citation>
    <scope>NUCLEOTIDE SEQUENCE</scope>
    <source>
        <tissue evidence="2">Venom_gland</tissue>
    </source>
</reference>
<feature type="compositionally biased region" description="Basic and acidic residues" evidence="1">
    <location>
        <begin position="27"/>
        <end position="38"/>
    </location>
</feature>
<feature type="region of interest" description="Disordered" evidence="1">
    <location>
        <begin position="27"/>
        <end position="59"/>
    </location>
</feature>
<proteinExistence type="predicted"/>
<sequence length="104" mass="12070">MINGSRHFIIHKKMFTDAEMQHLEKLAKKKTSNDKQAEEIVPTPEKTDQPAEETNIQVEDPPVQQLKTVELTDLAKMQKVEIENHIKENTERKCLPFAKYIANQ</sequence>
<accession>A0A2D4IUS3</accession>
<evidence type="ECO:0000256" key="1">
    <source>
        <dbReference type="SAM" id="MobiDB-lite"/>
    </source>
</evidence>
<organism evidence="2">
    <name type="scientific">Micrurus lemniscatus lemniscatus</name>
    <dbReference type="NCBI Taxonomy" id="129467"/>
    <lineage>
        <taxon>Eukaryota</taxon>
        <taxon>Metazoa</taxon>
        <taxon>Chordata</taxon>
        <taxon>Craniata</taxon>
        <taxon>Vertebrata</taxon>
        <taxon>Euteleostomi</taxon>
        <taxon>Lepidosauria</taxon>
        <taxon>Squamata</taxon>
        <taxon>Bifurcata</taxon>
        <taxon>Unidentata</taxon>
        <taxon>Episquamata</taxon>
        <taxon>Toxicofera</taxon>
        <taxon>Serpentes</taxon>
        <taxon>Colubroidea</taxon>
        <taxon>Elapidae</taxon>
        <taxon>Elapinae</taxon>
        <taxon>Micrurus</taxon>
    </lineage>
</organism>
<dbReference type="AlphaFoldDB" id="A0A2D4IUS3"/>
<dbReference type="EMBL" id="IACK01128711">
    <property type="protein sequence ID" value="LAA87969.1"/>
    <property type="molecule type" value="Transcribed_RNA"/>
</dbReference>
<protein>
    <submittedName>
        <fullName evidence="2">Uncharacterized protein</fullName>
    </submittedName>
</protein>
<reference evidence="2" key="1">
    <citation type="submission" date="2017-07" db="EMBL/GenBank/DDBJ databases">
        <authorList>
            <person name="Mikheyev A."/>
            <person name="Grau M."/>
        </authorList>
    </citation>
    <scope>NUCLEOTIDE SEQUENCE</scope>
    <source>
        <tissue evidence="2">Venom_gland</tissue>
    </source>
</reference>
<evidence type="ECO:0000313" key="2">
    <source>
        <dbReference type="EMBL" id="LAA87969.1"/>
    </source>
</evidence>